<keyword evidence="3 8" id="KW-1133">Transmembrane helix</keyword>
<evidence type="ECO:0000256" key="4">
    <source>
        <dbReference type="ARBA" id="ARBA00023040"/>
    </source>
</evidence>
<keyword evidence="5 8" id="KW-0472">Membrane</keyword>
<dbReference type="PRINTS" id="PR00237">
    <property type="entry name" value="GPCRRHODOPSN"/>
</dbReference>
<feature type="transmembrane region" description="Helical" evidence="8">
    <location>
        <begin position="270"/>
        <end position="294"/>
    </location>
</feature>
<dbReference type="CDD" id="cd14978">
    <property type="entry name" value="7tmA_FMRFamide_R-like"/>
    <property type="match status" value="1"/>
</dbReference>
<keyword evidence="4" id="KW-0297">G-protein coupled receptor</keyword>
<keyword evidence="6" id="KW-0675">Receptor</keyword>
<evidence type="ECO:0000256" key="2">
    <source>
        <dbReference type="ARBA" id="ARBA00022692"/>
    </source>
</evidence>
<evidence type="ECO:0000256" key="8">
    <source>
        <dbReference type="SAM" id="Phobius"/>
    </source>
</evidence>
<dbReference type="PANTHER" id="PTHR24243:SF233">
    <property type="entry name" value="THYROTROPIN-RELEASING HORMONE RECEPTOR"/>
    <property type="match status" value="1"/>
</dbReference>
<evidence type="ECO:0000256" key="5">
    <source>
        <dbReference type="ARBA" id="ARBA00023136"/>
    </source>
</evidence>
<keyword evidence="7" id="KW-0807">Transducer</keyword>
<keyword evidence="2 8" id="KW-0812">Transmembrane</keyword>
<evidence type="ECO:0000256" key="6">
    <source>
        <dbReference type="ARBA" id="ARBA00023170"/>
    </source>
</evidence>
<dbReference type="InterPro" id="IPR000276">
    <property type="entry name" value="GPCR_Rhodpsn"/>
</dbReference>
<evidence type="ECO:0000256" key="7">
    <source>
        <dbReference type="ARBA" id="ARBA00023224"/>
    </source>
</evidence>
<dbReference type="Proteomes" id="UP001497497">
    <property type="component" value="Unassembled WGS sequence"/>
</dbReference>
<dbReference type="EMBL" id="CAXITT010000297">
    <property type="protein sequence ID" value="CAL1538407.1"/>
    <property type="molecule type" value="Genomic_DNA"/>
</dbReference>
<dbReference type="Pfam" id="PF00001">
    <property type="entry name" value="7tm_1"/>
    <property type="match status" value="1"/>
</dbReference>
<dbReference type="GO" id="GO:0005886">
    <property type="term" value="C:plasma membrane"/>
    <property type="evidence" value="ECO:0007669"/>
    <property type="project" value="TreeGrafter"/>
</dbReference>
<dbReference type="AlphaFoldDB" id="A0AAV2HY00"/>
<feature type="transmembrane region" description="Helical" evidence="8">
    <location>
        <begin position="176"/>
        <end position="206"/>
    </location>
</feature>
<evidence type="ECO:0000313" key="10">
    <source>
        <dbReference type="EMBL" id="CAL1538407.1"/>
    </source>
</evidence>
<dbReference type="InterPro" id="IPR017452">
    <property type="entry name" value="GPCR_Rhodpsn_7TM"/>
</dbReference>
<feature type="non-terminal residue" evidence="10">
    <location>
        <position position="1"/>
    </location>
</feature>
<dbReference type="Gene3D" id="1.20.1070.10">
    <property type="entry name" value="Rhodopsin 7-helix transmembrane proteins"/>
    <property type="match status" value="1"/>
</dbReference>
<evidence type="ECO:0000313" key="11">
    <source>
        <dbReference type="Proteomes" id="UP001497497"/>
    </source>
</evidence>
<reference evidence="10 11" key="1">
    <citation type="submission" date="2024-04" db="EMBL/GenBank/DDBJ databases">
        <authorList>
            <consortium name="Genoscope - CEA"/>
            <person name="William W."/>
        </authorList>
    </citation>
    <scope>NUCLEOTIDE SEQUENCE [LARGE SCALE GENOMIC DNA]</scope>
</reference>
<dbReference type="PROSITE" id="PS50262">
    <property type="entry name" value="G_PROTEIN_RECEP_F1_2"/>
    <property type="match status" value="1"/>
</dbReference>
<dbReference type="SUPFAM" id="SSF81321">
    <property type="entry name" value="Family A G protein-coupled receptor-like"/>
    <property type="match status" value="1"/>
</dbReference>
<keyword evidence="11" id="KW-1185">Reference proteome</keyword>
<comment type="subcellular location">
    <subcellularLocation>
        <location evidence="1">Membrane</location>
        <topology evidence="1">Multi-pass membrane protein</topology>
    </subcellularLocation>
</comment>
<name>A0AAV2HY00_LYMST</name>
<proteinExistence type="predicted"/>
<evidence type="ECO:0000259" key="9">
    <source>
        <dbReference type="PROSITE" id="PS50262"/>
    </source>
</evidence>
<feature type="transmembrane region" description="Helical" evidence="8">
    <location>
        <begin position="235"/>
        <end position="258"/>
    </location>
</feature>
<feature type="transmembrane region" description="Helical" evidence="8">
    <location>
        <begin position="35"/>
        <end position="53"/>
    </location>
</feature>
<evidence type="ECO:0000256" key="3">
    <source>
        <dbReference type="ARBA" id="ARBA00022989"/>
    </source>
</evidence>
<comment type="caution">
    <text evidence="10">The sequence shown here is derived from an EMBL/GenBank/DDBJ whole genome shotgun (WGS) entry which is preliminary data.</text>
</comment>
<organism evidence="10 11">
    <name type="scientific">Lymnaea stagnalis</name>
    <name type="common">Great pond snail</name>
    <name type="synonym">Helix stagnalis</name>
    <dbReference type="NCBI Taxonomy" id="6523"/>
    <lineage>
        <taxon>Eukaryota</taxon>
        <taxon>Metazoa</taxon>
        <taxon>Spiralia</taxon>
        <taxon>Lophotrochozoa</taxon>
        <taxon>Mollusca</taxon>
        <taxon>Gastropoda</taxon>
        <taxon>Heterobranchia</taxon>
        <taxon>Euthyneura</taxon>
        <taxon>Panpulmonata</taxon>
        <taxon>Hygrophila</taxon>
        <taxon>Lymnaeoidea</taxon>
        <taxon>Lymnaeidae</taxon>
        <taxon>Lymnaea</taxon>
    </lineage>
</organism>
<dbReference type="GO" id="GO:0004930">
    <property type="term" value="F:G protein-coupled receptor activity"/>
    <property type="evidence" value="ECO:0007669"/>
    <property type="project" value="UniProtKB-KW"/>
</dbReference>
<gene>
    <name evidence="10" type="ORF">GSLYS_00012228001</name>
</gene>
<accession>A0AAV2HY00</accession>
<evidence type="ECO:0000256" key="1">
    <source>
        <dbReference type="ARBA" id="ARBA00004141"/>
    </source>
</evidence>
<feature type="transmembrane region" description="Helical" evidence="8">
    <location>
        <begin position="122"/>
        <end position="141"/>
    </location>
</feature>
<protein>
    <recommendedName>
        <fullName evidence="9">G-protein coupled receptors family 1 profile domain-containing protein</fullName>
    </recommendedName>
</protein>
<feature type="domain" description="G-protein coupled receptors family 1 profile" evidence="9">
    <location>
        <begin position="16"/>
        <end position="291"/>
    </location>
</feature>
<dbReference type="PANTHER" id="PTHR24243">
    <property type="entry name" value="G-PROTEIN COUPLED RECEPTOR"/>
    <property type="match status" value="1"/>
</dbReference>
<sequence length="308" mass="34266">INCVFSHVLAVCGIVGNMLNVAVFAQRNMKNNTNILFAWLSFNDVVFSCTQVISRLESVVRKFDATLATSVYICYNAYVYFWNQVALASSVYLVGVVAVERTVAVCFPFSAFRIVTSARVKLAIGLGYLLVIGLSSPWLFLFNVEWVTDPGTNRTVARMVGTEFLATHFRFITHDLYIAINVVLFYAPVAVISACTVMTTVGLAAFSRNRRLLSAAAAVVTSVKRKREMKSARTAVILCVMIVVLVFVPTGVLEMMTVYSPNYFNDNQVYILRCLQTVAYEASCAFNLVIYLMTSSKFAKTFKKLFCS</sequence>